<evidence type="ECO:0000256" key="13">
    <source>
        <dbReference type="SAM" id="Phobius"/>
    </source>
</evidence>
<keyword evidence="9" id="KW-0067">ATP-binding</keyword>
<dbReference type="GO" id="GO:0005524">
    <property type="term" value="F:ATP binding"/>
    <property type="evidence" value="ECO:0007669"/>
    <property type="project" value="UniProtKB-KW"/>
</dbReference>
<evidence type="ECO:0000259" key="16">
    <source>
        <dbReference type="PROSITE" id="PS50113"/>
    </source>
</evidence>
<keyword evidence="10 13" id="KW-1133">Transmembrane helix</keyword>
<dbReference type="PROSITE" id="PS50113">
    <property type="entry name" value="PAC"/>
    <property type="match status" value="1"/>
</dbReference>
<dbReference type="PANTHER" id="PTHR43711">
    <property type="entry name" value="TWO-COMPONENT HISTIDINE KINASE"/>
    <property type="match status" value="1"/>
</dbReference>
<dbReference type="AlphaFoldDB" id="A0A845MEE1"/>
<keyword evidence="4" id="KW-0597">Phosphoprotein</keyword>
<keyword evidence="8" id="KW-0418">Kinase</keyword>
<keyword evidence="12 13" id="KW-0472">Membrane</keyword>
<accession>A0A845MEE1</accession>
<evidence type="ECO:0000313" key="19">
    <source>
        <dbReference type="Proteomes" id="UP000445696"/>
    </source>
</evidence>
<dbReference type="Gene3D" id="3.30.450.20">
    <property type="entry name" value="PAS domain"/>
    <property type="match status" value="1"/>
</dbReference>
<evidence type="ECO:0000259" key="15">
    <source>
        <dbReference type="PROSITE" id="PS50112"/>
    </source>
</evidence>
<dbReference type="EC" id="2.7.13.3" evidence="3"/>
<reference evidence="18 19" key="1">
    <citation type="journal article" date="2014" name="Int. J. Syst. Evol. Microbiol.">
        <title>Sneathiella chungangensis sp. nov., isolated from a marine sand, and emended description of the genus Sneathiella.</title>
        <authorList>
            <person name="Siamphan C."/>
            <person name="Kim H."/>
            <person name="Lee J.S."/>
            <person name="Kim W."/>
        </authorList>
    </citation>
    <scope>NUCLEOTIDE SEQUENCE [LARGE SCALE GENOMIC DNA]</scope>
    <source>
        <strain evidence="18 19">KCTC 32476</strain>
    </source>
</reference>
<feature type="domain" description="PAS" evidence="15">
    <location>
        <begin position="297"/>
        <end position="367"/>
    </location>
</feature>
<evidence type="ECO:0000256" key="9">
    <source>
        <dbReference type="ARBA" id="ARBA00022840"/>
    </source>
</evidence>
<dbReference type="FunFam" id="3.30.565.10:FF:000006">
    <property type="entry name" value="Sensor histidine kinase WalK"/>
    <property type="match status" value="1"/>
</dbReference>
<name>A0A845MEE1_9PROT</name>
<dbReference type="GO" id="GO:0016020">
    <property type="term" value="C:membrane"/>
    <property type="evidence" value="ECO:0007669"/>
    <property type="project" value="UniProtKB-SubCell"/>
</dbReference>
<dbReference type="GO" id="GO:0000155">
    <property type="term" value="F:phosphorelay sensor kinase activity"/>
    <property type="evidence" value="ECO:0007669"/>
    <property type="project" value="InterPro"/>
</dbReference>
<dbReference type="InterPro" id="IPR003661">
    <property type="entry name" value="HisK_dim/P_dom"/>
</dbReference>
<dbReference type="PANTHER" id="PTHR43711:SF26">
    <property type="entry name" value="SENSOR HISTIDINE KINASE RCSC"/>
    <property type="match status" value="1"/>
</dbReference>
<sequence length="665" mass="73727">MPKPFSLRYLHILPAMLIRHTVVLPALVGLAMVALIIGGWMLLPSSAERGLSRETQRNLEHLSARLEAHFQTRLTISEHVRREIIVGHVFGKSEFLSEARALHELFRDFQAFNWIDSNGVIRWIYPEAQNRPALHVNVRHLNVPGPVLRAAEKTGKPRVTPPIELAQGGRGFAAYIPVIRKGTLLGSLNIVFRTEPLLTSMMEADFLQLYDVRILDGDALVYQSPGAPALDGNGSFSHSIAMGDRQWDITLAPTPANIAEHSSIIETLVVAFLLMLSLAFAWLMHLAMVRQKKLYTSDKLFRTFIEYSPSAIFIKDTKGRYIHVNSKWHEWFNPENKEIEGMKLIDLYPGDHARESQAMEDKVLRDAAAVEYETMSPHADGTTVPALVHKFPIFDNHGQLIAMGGINTNISANKKTEETLRHALIKAEEANQSKSNFLATMSHELRTPLNAIIGFSDILIGQYFGTLGNARYMEYVKDINQSGHHLLSLINEVLDISAIELGRRKLQLEPLAVQDLLSDCVKSVRQRADCQRIMIALVAPSDLSPIPADKTAMRQIFLNLLTNAIKFSHAGDKITVSAQATGDDIVISVADTGDGIRKDQIATVTEPFVKGHSTSHVTHEGVGLGLSIVKAFVAAHNGTLDIESEVGRGTTVTISFPRSRDRMVA</sequence>
<dbReference type="SUPFAM" id="SSF47384">
    <property type="entry name" value="Homodimeric domain of signal transducing histidine kinase"/>
    <property type="match status" value="1"/>
</dbReference>
<evidence type="ECO:0000256" key="7">
    <source>
        <dbReference type="ARBA" id="ARBA00022741"/>
    </source>
</evidence>
<evidence type="ECO:0000256" key="11">
    <source>
        <dbReference type="ARBA" id="ARBA00023012"/>
    </source>
</evidence>
<dbReference type="InterPro" id="IPR042240">
    <property type="entry name" value="CHASE_sf"/>
</dbReference>
<dbReference type="Gene3D" id="3.30.450.350">
    <property type="entry name" value="CHASE domain"/>
    <property type="match status" value="1"/>
</dbReference>
<evidence type="ECO:0000256" key="2">
    <source>
        <dbReference type="ARBA" id="ARBA00004370"/>
    </source>
</evidence>
<dbReference type="CDD" id="cd00130">
    <property type="entry name" value="PAS"/>
    <property type="match status" value="1"/>
</dbReference>
<evidence type="ECO:0000256" key="6">
    <source>
        <dbReference type="ARBA" id="ARBA00022692"/>
    </source>
</evidence>
<organism evidence="18 19">
    <name type="scientific">Sneathiella chungangensis</name>
    <dbReference type="NCBI Taxonomy" id="1418234"/>
    <lineage>
        <taxon>Bacteria</taxon>
        <taxon>Pseudomonadati</taxon>
        <taxon>Pseudomonadota</taxon>
        <taxon>Alphaproteobacteria</taxon>
        <taxon>Sneathiellales</taxon>
        <taxon>Sneathiellaceae</taxon>
        <taxon>Sneathiella</taxon>
    </lineage>
</organism>
<dbReference type="EMBL" id="WTVA01000003">
    <property type="protein sequence ID" value="MZR22239.1"/>
    <property type="molecule type" value="Genomic_DNA"/>
</dbReference>
<dbReference type="PROSITE" id="PS50112">
    <property type="entry name" value="PAS"/>
    <property type="match status" value="1"/>
</dbReference>
<evidence type="ECO:0000256" key="10">
    <source>
        <dbReference type="ARBA" id="ARBA00022989"/>
    </source>
</evidence>
<dbReference type="Pfam" id="PF03924">
    <property type="entry name" value="CHASE"/>
    <property type="match status" value="1"/>
</dbReference>
<evidence type="ECO:0000256" key="3">
    <source>
        <dbReference type="ARBA" id="ARBA00012438"/>
    </source>
</evidence>
<evidence type="ECO:0000259" key="17">
    <source>
        <dbReference type="PROSITE" id="PS50839"/>
    </source>
</evidence>
<keyword evidence="6 13" id="KW-0812">Transmembrane</keyword>
<dbReference type="SUPFAM" id="SSF55785">
    <property type="entry name" value="PYP-like sensor domain (PAS domain)"/>
    <property type="match status" value="1"/>
</dbReference>
<dbReference type="Pfam" id="PF00512">
    <property type="entry name" value="HisKA"/>
    <property type="match status" value="1"/>
</dbReference>
<evidence type="ECO:0000259" key="14">
    <source>
        <dbReference type="PROSITE" id="PS50109"/>
    </source>
</evidence>
<dbReference type="SUPFAM" id="SSF55874">
    <property type="entry name" value="ATPase domain of HSP90 chaperone/DNA topoisomerase II/histidine kinase"/>
    <property type="match status" value="1"/>
</dbReference>
<feature type="domain" description="Histidine kinase" evidence="14">
    <location>
        <begin position="440"/>
        <end position="660"/>
    </location>
</feature>
<evidence type="ECO:0000256" key="12">
    <source>
        <dbReference type="ARBA" id="ARBA00023136"/>
    </source>
</evidence>
<dbReference type="InterPro" id="IPR013656">
    <property type="entry name" value="PAS_4"/>
</dbReference>
<dbReference type="SMART" id="SM00388">
    <property type="entry name" value="HisKA"/>
    <property type="match status" value="1"/>
</dbReference>
<dbReference type="InterPro" id="IPR036097">
    <property type="entry name" value="HisK_dim/P_sf"/>
</dbReference>
<evidence type="ECO:0000256" key="5">
    <source>
        <dbReference type="ARBA" id="ARBA00022679"/>
    </source>
</evidence>
<evidence type="ECO:0000256" key="4">
    <source>
        <dbReference type="ARBA" id="ARBA00022553"/>
    </source>
</evidence>
<dbReference type="InterPro" id="IPR003594">
    <property type="entry name" value="HATPase_dom"/>
</dbReference>
<dbReference type="NCBIfam" id="TIGR00229">
    <property type="entry name" value="sensory_box"/>
    <property type="match status" value="1"/>
</dbReference>
<comment type="caution">
    <text evidence="18">The sequence shown here is derived from an EMBL/GenBank/DDBJ whole genome shotgun (WGS) entry which is preliminary data.</text>
</comment>
<dbReference type="CDD" id="cd00082">
    <property type="entry name" value="HisKA"/>
    <property type="match status" value="1"/>
</dbReference>
<keyword evidence="7" id="KW-0547">Nucleotide-binding</keyword>
<keyword evidence="11" id="KW-0902">Two-component regulatory system</keyword>
<gene>
    <name evidence="18" type="ORF">GQF03_07850</name>
</gene>
<dbReference type="InterPro" id="IPR005467">
    <property type="entry name" value="His_kinase_dom"/>
</dbReference>
<keyword evidence="5" id="KW-0808">Transferase</keyword>
<feature type="transmembrane region" description="Helical" evidence="13">
    <location>
        <begin position="21"/>
        <end position="43"/>
    </location>
</feature>
<keyword evidence="19" id="KW-1185">Reference proteome</keyword>
<dbReference type="InterPro" id="IPR050736">
    <property type="entry name" value="Sensor_HK_Regulatory"/>
</dbReference>
<feature type="transmembrane region" description="Helical" evidence="13">
    <location>
        <begin position="268"/>
        <end position="289"/>
    </location>
</feature>
<comment type="subcellular location">
    <subcellularLocation>
        <location evidence="2">Membrane</location>
    </subcellularLocation>
</comment>
<proteinExistence type="predicted"/>
<dbReference type="Pfam" id="PF08448">
    <property type="entry name" value="PAS_4"/>
    <property type="match status" value="1"/>
</dbReference>
<dbReference type="InterPro" id="IPR004358">
    <property type="entry name" value="Sig_transdc_His_kin-like_C"/>
</dbReference>
<dbReference type="InterPro" id="IPR006189">
    <property type="entry name" value="CHASE_dom"/>
</dbReference>
<dbReference type="SMART" id="SM01079">
    <property type="entry name" value="CHASE"/>
    <property type="match status" value="1"/>
</dbReference>
<evidence type="ECO:0000256" key="8">
    <source>
        <dbReference type="ARBA" id="ARBA00022777"/>
    </source>
</evidence>
<comment type="catalytic activity">
    <reaction evidence="1">
        <text>ATP + protein L-histidine = ADP + protein N-phospho-L-histidine.</text>
        <dbReference type="EC" id="2.7.13.3"/>
    </reaction>
</comment>
<dbReference type="RefSeq" id="WP_161338692.1">
    <property type="nucleotide sequence ID" value="NZ_JBHSDG010000005.1"/>
</dbReference>
<feature type="domain" description="PAC" evidence="16">
    <location>
        <begin position="368"/>
        <end position="422"/>
    </location>
</feature>
<dbReference type="Gene3D" id="1.10.287.130">
    <property type="match status" value="1"/>
</dbReference>
<dbReference type="SMART" id="SM00387">
    <property type="entry name" value="HATPase_c"/>
    <property type="match status" value="1"/>
</dbReference>
<dbReference type="Proteomes" id="UP000445696">
    <property type="component" value="Unassembled WGS sequence"/>
</dbReference>
<dbReference type="FunFam" id="1.10.287.130:FF:000038">
    <property type="entry name" value="Sensory transduction histidine kinase"/>
    <property type="match status" value="1"/>
</dbReference>
<protein>
    <recommendedName>
        <fullName evidence="3">histidine kinase</fullName>
        <ecNumber evidence="3">2.7.13.3</ecNumber>
    </recommendedName>
</protein>
<dbReference type="PROSITE" id="PS50109">
    <property type="entry name" value="HIS_KIN"/>
    <property type="match status" value="1"/>
</dbReference>
<evidence type="ECO:0000313" key="18">
    <source>
        <dbReference type="EMBL" id="MZR22239.1"/>
    </source>
</evidence>
<dbReference type="InterPro" id="IPR000014">
    <property type="entry name" value="PAS"/>
</dbReference>
<dbReference type="Gene3D" id="3.30.565.10">
    <property type="entry name" value="Histidine kinase-like ATPase, C-terminal domain"/>
    <property type="match status" value="1"/>
</dbReference>
<feature type="domain" description="CHASE" evidence="17">
    <location>
        <begin position="116"/>
        <end position="250"/>
    </location>
</feature>
<dbReference type="InterPro" id="IPR035965">
    <property type="entry name" value="PAS-like_dom_sf"/>
</dbReference>
<dbReference type="PRINTS" id="PR00344">
    <property type="entry name" value="BCTRLSENSOR"/>
</dbReference>
<dbReference type="Pfam" id="PF02518">
    <property type="entry name" value="HATPase_c"/>
    <property type="match status" value="1"/>
</dbReference>
<dbReference type="OrthoDB" id="8477705at2"/>
<evidence type="ECO:0000256" key="1">
    <source>
        <dbReference type="ARBA" id="ARBA00000085"/>
    </source>
</evidence>
<dbReference type="PROSITE" id="PS50839">
    <property type="entry name" value="CHASE"/>
    <property type="match status" value="1"/>
</dbReference>
<dbReference type="SMART" id="SM00091">
    <property type="entry name" value="PAS"/>
    <property type="match status" value="1"/>
</dbReference>
<dbReference type="InterPro" id="IPR036890">
    <property type="entry name" value="HATPase_C_sf"/>
</dbReference>
<dbReference type="InterPro" id="IPR000700">
    <property type="entry name" value="PAS-assoc_C"/>
</dbReference>